<evidence type="ECO:0000313" key="1">
    <source>
        <dbReference type="EMBL" id="KAF1817368.1"/>
    </source>
</evidence>
<dbReference type="AlphaFoldDB" id="A0A6G1GH19"/>
<keyword evidence="2" id="KW-1185">Reference proteome</keyword>
<gene>
    <name evidence="1 3" type="ORF">P152DRAFT_16888</name>
</gene>
<reference evidence="3" key="3">
    <citation type="submission" date="2025-04" db="UniProtKB">
        <authorList>
            <consortium name="RefSeq"/>
        </authorList>
    </citation>
    <scope>IDENTIFICATION</scope>
    <source>
        <strain evidence="3">CBS 781.70</strain>
    </source>
</reference>
<organism evidence="1">
    <name type="scientific">Eremomyces bilateralis CBS 781.70</name>
    <dbReference type="NCBI Taxonomy" id="1392243"/>
    <lineage>
        <taxon>Eukaryota</taxon>
        <taxon>Fungi</taxon>
        <taxon>Dikarya</taxon>
        <taxon>Ascomycota</taxon>
        <taxon>Pezizomycotina</taxon>
        <taxon>Dothideomycetes</taxon>
        <taxon>Dothideomycetes incertae sedis</taxon>
        <taxon>Eremomycetales</taxon>
        <taxon>Eremomycetaceae</taxon>
        <taxon>Eremomyces</taxon>
    </lineage>
</organism>
<dbReference type="EMBL" id="ML975149">
    <property type="protein sequence ID" value="KAF1817368.1"/>
    <property type="molecule type" value="Genomic_DNA"/>
</dbReference>
<dbReference type="RefSeq" id="XP_033538999.1">
    <property type="nucleotide sequence ID" value="XM_033674074.1"/>
</dbReference>
<sequence length="99" mass="11241">MSVFSSAFPTGRTDYTLHGRHSRLLRPQNQGGREPRIICGSGIDYPPSGVIFFSCFLIFGGQLGWSSEEGLWEQHGKREKMEDMIAFMCVFSRHLLSKQ</sequence>
<dbReference type="Proteomes" id="UP000504638">
    <property type="component" value="Unplaced"/>
</dbReference>
<evidence type="ECO:0000313" key="2">
    <source>
        <dbReference type="Proteomes" id="UP000504638"/>
    </source>
</evidence>
<dbReference type="GeneID" id="54414644"/>
<proteinExistence type="predicted"/>
<protein>
    <submittedName>
        <fullName evidence="1 3">Uncharacterized protein</fullName>
    </submittedName>
</protein>
<accession>A0A6G1GH19</accession>
<reference evidence="1 3" key="1">
    <citation type="submission" date="2020-01" db="EMBL/GenBank/DDBJ databases">
        <authorList>
            <consortium name="DOE Joint Genome Institute"/>
            <person name="Haridas S."/>
            <person name="Albert R."/>
            <person name="Binder M."/>
            <person name="Bloem J."/>
            <person name="Labutti K."/>
            <person name="Salamov A."/>
            <person name="Andreopoulos B."/>
            <person name="Baker S.E."/>
            <person name="Barry K."/>
            <person name="Bills G."/>
            <person name="Bluhm B.H."/>
            <person name="Cannon C."/>
            <person name="Castanera R."/>
            <person name="Culley D.E."/>
            <person name="Daum C."/>
            <person name="Ezra D."/>
            <person name="Gonzalez J.B."/>
            <person name="Henrissat B."/>
            <person name="Kuo A."/>
            <person name="Liang C."/>
            <person name="Lipzen A."/>
            <person name="Lutzoni F."/>
            <person name="Magnuson J."/>
            <person name="Mondo S."/>
            <person name="Nolan M."/>
            <person name="Ohm R."/>
            <person name="Pangilinan J."/>
            <person name="Park H.-J."/>
            <person name="Ramirez L."/>
            <person name="Alfaro M."/>
            <person name="Sun H."/>
            <person name="Tritt A."/>
            <person name="Yoshinaga Y."/>
            <person name="Zwiers L.-H."/>
            <person name="Turgeon B.G."/>
            <person name="Goodwin S.B."/>
            <person name="Spatafora J.W."/>
            <person name="Crous P.W."/>
            <person name="Grigoriev I.V."/>
        </authorList>
    </citation>
    <scope>NUCLEOTIDE SEQUENCE</scope>
    <source>
        <strain evidence="1 3">CBS 781.70</strain>
    </source>
</reference>
<name>A0A6G1GH19_9PEZI</name>
<evidence type="ECO:0000313" key="3">
    <source>
        <dbReference type="RefSeq" id="XP_033538999.1"/>
    </source>
</evidence>
<reference evidence="3" key="2">
    <citation type="submission" date="2020-04" db="EMBL/GenBank/DDBJ databases">
        <authorList>
            <consortium name="NCBI Genome Project"/>
        </authorList>
    </citation>
    <scope>NUCLEOTIDE SEQUENCE</scope>
    <source>
        <strain evidence="3">CBS 781.70</strain>
    </source>
</reference>